<evidence type="ECO:0000256" key="3">
    <source>
        <dbReference type="ARBA" id="ARBA00004799"/>
    </source>
</evidence>
<comment type="catalytic activity">
    <reaction evidence="21">
        <text>7,8-dihydropteroate + L-glutamate + ATP = 7,8-dihydrofolate + ADP + phosphate + H(+)</text>
        <dbReference type="Rhea" id="RHEA:23584"/>
        <dbReference type="ChEBI" id="CHEBI:15378"/>
        <dbReference type="ChEBI" id="CHEBI:17839"/>
        <dbReference type="ChEBI" id="CHEBI:29985"/>
        <dbReference type="ChEBI" id="CHEBI:30616"/>
        <dbReference type="ChEBI" id="CHEBI:43474"/>
        <dbReference type="ChEBI" id="CHEBI:57451"/>
        <dbReference type="ChEBI" id="CHEBI:456216"/>
        <dbReference type="EC" id="6.3.2.12"/>
    </reaction>
</comment>
<dbReference type="InterPro" id="IPR013221">
    <property type="entry name" value="Mur_ligase_cen"/>
</dbReference>
<keyword evidence="10" id="KW-0479">Metal-binding</keyword>
<dbReference type="Proteomes" id="UP000195766">
    <property type="component" value="Unassembled WGS sequence"/>
</dbReference>
<keyword evidence="14" id="KW-0289">Folate biosynthesis</keyword>
<evidence type="ECO:0000256" key="4">
    <source>
        <dbReference type="ARBA" id="ARBA00005150"/>
    </source>
</evidence>
<dbReference type="FunFam" id="3.40.1190.10:FF:000011">
    <property type="entry name" value="Folylpolyglutamate synthase/dihydrofolate synthase"/>
    <property type="match status" value="1"/>
</dbReference>
<evidence type="ECO:0000256" key="16">
    <source>
        <dbReference type="ARBA" id="ARBA00030592"/>
    </source>
</evidence>
<comment type="catalytic activity">
    <reaction evidence="20">
        <text>(6R)-5,10-methylenetetrahydrofolyl-(gamma-L-Glu)(n) + L-glutamate + ATP = (6R)-5,10-methylenetetrahydrofolyl-(gamma-L-Glu)(n+1) + ADP + phosphate + H(+)</text>
        <dbReference type="Rhea" id="RHEA:51912"/>
        <dbReference type="Rhea" id="RHEA-COMP:13257"/>
        <dbReference type="Rhea" id="RHEA-COMP:13258"/>
        <dbReference type="ChEBI" id="CHEBI:15378"/>
        <dbReference type="ChEBI" id="CHEBI:29985"/>
        <dbReference type="ChEBI" id="CHEBI:30616"/>
        <dbReference type="ChEBI" id="CHEBI:43474"/>
        <dbReference type="ChEBI" id="CHEBI:136572"/>
        <dbReference type="ChEBI" id="CHEBI:456216"/>
        <dbReference type="EC" id="6.3.2.17"/>
    </reaction>
</comment>
<evidence type="ECO:0000259" key="24">
    <source>
        <dbReference type="Pfam" id="PF08245"/>
    </source>
</evidence>
<evidence type="ECO:0000256" key="5">
    <source>
        <dbReference type="ARBA" id="ARBA00008276"/>
    </source>
</evidence>
<dbReference type="PROSITE" id="PS01012">
    <property type="entry name" value="FOLYLPOLYGLU_SYNT_2"/>
    <property type="match status" value="1"/>
</dbReference>
<dbReference type="InterPro" id="IPR001645">
    <property type="entry name" value="Folylpolyglutamate_synth"/>
</dbReference>
<accession>A0A1R4FYX7</accession>
<dbReference type="GO" id="GO:0004326">
    <property type="term" value="F:tetrahydrofolylpolyglutamate synthase activity"/>
    <property type="evidence" value="ECO:0007669"/>
    <property type="project" value="UniProtKB-EC"/>
</dbReference>
<comment type="similarity">
    <text evidence="5 22">Belongs to the folylpolyglutamate synthase family.</text>
</comment>
<dbReference type="GO" id="GO:0008841">
    <property type="term" value="F:dihydrofolate synthase activity"/>
    <property type="evidence" value="ECO:0007669"/>
    <property type="project" value="UniProtKB-EC"/>
</dbReference>
<evidence type="ECO:0000313" key="26">
    <source>
        <dbReference type="Proteomes" id="UP000195766"/>
    </source>
</evidence>
<dbReference type="GO" id="GO:0046654">
    <property type="term" value="P:tetrahydrofolate biosynthetic process"/>
    <property type="evidence" value="ECO:0007669"/>
    <property type="project" value="UniProtKB-UniPathway"/>
</dbReference>
<proteinExistence type="inferred from homology"/>
<dbReference type="PIRSF" id="PIRSF001563">
    <property type="entry name" value="Folylpolyglu_synth"/>
    <property type="match status" value="1"/>
</dbReference>
<evidence type="ECO:0000256" key="6">
    <source>
        <dbReference type="ARBA" id="ARBA00013023"/>
    </source>
</evidence>
<dbReference type="SUPFAM" id="SSF53244">
    <property type="entry name" value="MurD-like peptide ligases, peptide-binding domain"/>
    <property type="match status" value="1"/>
</dbReference>
<evidence type="ECO:0000313" key="25">
    <source>
        <dbReference type="EMBL" id="SJM61051.1"/>
    </source>
</evidence>
<sequence length="428" mass="44420">MDPISERLRARHPQRIDLSLDRMRALCAALGDPQDKLPPVVHVAGTNGKGSTVALLRAIAEAAGLRVHTYTSPHLVRFNERIRLAGTLITDEALNAILDRVEAAMADTGGQATVFESTTAAGLLAMSETPADLAIIEVGLGGSLDATNVIARPLLSVITPVDLDHAEFLGTTIEGVAGEKAGILKAGARGVVARQSEAAMAVIERRAAEVGSPLTVMGVDFDAWAERGGLVFQDQERFLDLPAPALPGAHQFDNAGVAIAAALELDLPETAIAEGLKAVRWPARMQRLTAGAYADKAQKADAELWLDGGHNPHAARALARALADRQARAPRPTALIVGMLANKDAGGFFEALKGIDAQVFTVGFDGTAAEPEALAGVAQGRGFGAMAAGSVDAALDRALALGAGRVVICGSLYLAGEVLGASRETWPV</sequence>
<evidence type="ECO:0000256" key="10">
    <source>
        <dbReference type="ARBA" id="ARBA00022723"/>
    </source>
</evidence>
<protein>
    <recommendedName>
        <fullName evidence="8">Dihydrofolate synthase/folylpolyglutamate synthase</fullName>
        <ecNumber evidence="6">6.3.2.12</ecNumber>
        <ecNumber evidence="7">6.3.2.17</ecNumber>
    </recommendedName>
    <alternativeName>
        <fullName evidence="17">Folylpoly-gamma-glutamate synthetase-dihydrofolate synthetase</fullName>
    </alternativeName>
    <alternativeName>
        <fullName evidence="15">Folylpolyglutamate synthetase</fullName>
    </alternativeName>
    <alternativeName>
        <fullName evidence="16">Tetrahydrofolylpolyglutamate synthase</fullName>
    </alternativeName>
</protein>
<dbReference type="Gene3D" id="3.90.190.20">
    <property type="entry name" value="Mur ligase, C-terminal domain"/>
    <property type="match status" value="1"/>
</dbReference>
<evidence type="ECO:0000256" key="11">
    <source>
        <dbReference type="ARBA" id="ARBA00022741"/>
    </source>
</evidence>
<dbReference type="EC" id="6.3.2.12" evidence="6"/>
<evidence type="ECO:0000256" key="13">
    <source>
        <dbReference type="ARBA" id="ARBA00022842"/>
    </source>
</evidence>
<dbReference type="InterPro" id="IPR036565">
    <property type="entry name" value="Mur-like_cat_sf"/>
</dbReference>
<evidence type="ECO:0000256" key="14">
    <source>
        <dbReference type="ARBA" id="ARBA00022909"/>
    </source>
</evidence>
<dbReference type="Gene3D" id="3.40.1190.10">
    <property type="entry name" value="Mur-like, catalytic domain"/>
    <property type="match status" value="1"/>
</dbReference>
<evidence type="ECO:0000256" key="2">
    <source>
        <dbReference type="ARBA" id="ARBA00002714"/>
    </source>
</evidence>
<evidence type="ECO:0000256" key="1">
    <source>
        <dbReference type="ARBA" id="ARBA00001946"/>
    </source>
</evidence>
<evidence type="ECO:0000256" key="21">
    <source>
        <dbReference type="ARBA" id="ARBA00049161"/>
    </source>
</evidence>
<comment type="catalytic activity">
    <reaction evidence="18">
        <text>(6S)-5,6,7,8-tetrahydrofolyl-(gamma-L-Glu)(n) + L-glutamate + ATP = (6S)-5,6,7,8-tetrahydrofolyl-(gamma-L-Glu)(n+1) + ADP + phosphate + H(+)</text>
        <dbReference type="Rhea" id="RHEA:10580"/>
        <dbReference type="Rhea" id="RHEA-COMP:14738"/>
        <dbReference type="Rhea" id="RHEA-COMP:14740"/>
        <dbReference type="ChEBI" id="CHEBI:15378"/>
        <dbReference type="ChEBI" id="CHEBI:29985"/>
        <dbReference type="ChEBI" id="CHEBI:30616"/>
        <dbReference type="ChEBI" id="CHEBI:43474"/>
        <dbReference type="ChEBI" id="CHEBI:141005"/>
        <dbReference type="ChEBI" id="CHEBI:456216"/>
        <dbReference type="EC" id="6.3.2.17"/>
    </reaction>
</comment>
<name>A0A1R4FYX7_BREDI</name>
<dbReference type="Pfam" id="PF02875">
    <property type="entry name" value="Mur_ligase_C"/>
    <property type="match status" value="1"/>
</dbReference>
<dbReference type="InterPro" id="IPR004101">
    <property type="entry name" value="Mur_ligase_C"/>
</dbReference>
<comment type="cofactor">
    <cofactor evidence="1">
        <name>Mg(2+)</name>
        <dbReference type="ChEBI" id="CHEBI:18420"/>
    </cofactor>
</comment>
<organism evidence="25 26">
    <name type="scientific">Brevundimonas diminuta 3F5N</name>
    <dbReference type="NCBI Taxonomy" id="1255603"/>
    <lineage>
        <taxon>Bacteria</taxon>
        <taxon>Pseudomonadati</taxon>
        <taxon>Pseudomonadota</taxon>
        <taxon>Alphaproteobacteria</taxon>
        <taxon>Caulobacterales</taxon>
        <taxon>Caulobacteraceae</taxon>
        <taxon>Brevundimonas</taxon>
    </lineage>
</organism>
<keyword evidence="9 22" id="KW-0436">Ligase</keyword>
<dbReference type="GO" id="GO:0046872">
    <property type="term" value="F:metal ion binding"/>
    <property type="evidence" value="ECO:0007669"/>
    <property type="project" value="UniProtKB-KW"/>
</dbReference>
<comment type="catalytic activity">
    <reaction evidence="19">
        <text>10-formyltetrahydrofolyl-(gamma-L-Glu)(n) + L-glutamate + ATP = 10-formyltetrahydrofolyl-(gamma-L-Glu)(n+1) + ADP + phosphate + H(+)</text>
        <dbReference type="Rhea" id="RHEA:51904"/>
        <dbReference type="Rhea" id="RHEA-COMP:13088"/>
        <dbReference type="Rhea" id="RHEA-COMP:14300"/>
        <dbReference type="ChEBI" id="CHEBI:15378"/>
        <dbReference type="ChEBI" id="CHEBI:29985"/>
        <dbReference type="ChEBI" id="CHEBI:30616"/>
        <dbReference type="ChEBI" id="CHEBI:43474"/>
        <dbReference type="ChEBI" id="CHEBI:134413"/>
        <dbReference type="ChEBI" id="CHEBI:456216"/>
        <dbReference type="EC" id="6.3.2.17"/>
    </reaction>
</comment>
<dbReference type="PANTHER" id="PTHR11136">
    <property type="entry name" value="FOLYLPOLYGLUTAMATE SYNTHASE-RELATED"/>
    <property type="match status" value="1"/>
</dbReference>
<dbReference type="InterPro" id="IPR018109">
    <property type="entry name" value="Folylpolyglutamate_synth_CS"/>
</dbReference>
<comment type="pathway">
    <text evidence="3">Cofactor biosynthesis; tetrahydrofolate biosynthesis; 7,8-dihydrofolate from 2-amino-4-hydroxy-6-hydroxymethyl-7,8-dihydropteridine diphosphate and 4-aminobenzoate: step 2/2.</text>
</comment>
<evidence type="ECO:0000256" key="7">
    <source>
        <dbReference type="ARBA" id="ARBA00013025"/>
    </source>
</evidence>
<dbReference type="PANTHER" id="PTHR11136:SF0">
    <property type="entry name" value="DIHYDROFOLATE SYNTHETASE-RELATED"/>
    <property type="match status" value="1"/>
</dbReference>
<evidence type="ECO:0000256" key="18">
    <source>
        <dbReference type="ARBA" id="ARBA00047493"/>
    </source>
</evidence>
<reference evidence="25 26" key="1">
    <citation type="submission" date="2017-02" db="EMBL/GenBank/DDBJ databases">
        <authorList>
            <person name="Peterson S.W."/>
        </authorList>
    </citation>
    <scope>NUCLEOTIDE SEQUENCE [LARGE SCALE GENOMIC DNA]</scope>
    <source>
        <strain evidence="25 26">3F5N</strain>
    </source>
</reference>
<feature type="domain" description="Mur ligase central" evidence="24">
    <location>
        <begin position="43"/>
        <end position="262"/>
    </location>
</feature>
<dbReference type="UniPathway" id="UPA00077">
    <property type="reaction ID" value="UER00157"/>
</dbReference>
<keyword evidence="13" id="KW-0460">Magnesium</keyword>
<comment type="pathway">
    <text evidence="4">Cofactor biosynthesis; tetrahydrofolylpolyglutamate biosynthesis.</text>
</comment>
<evidence type="ECO:0000256" key="12">
    <source>
        <dbReference type="ARBA" id="ARBA00022840"/>
    </source>
</evidence>
<evidence type="ECO:0000256" key="17">
    <source>
        <dbReference type="ARBA" id="ARBA00032510"/>
    </source>
</evidence>
<keyword evidence="11 22" id="KW-0547">Nucleotide-binding</keyword>
<dbReference type="InterPro" id="IPR036615">
    <property type="entry name" value="Mur_ligase_C_dom_sf"/>
</dbReference>
<evidence type="ECO:0000256" key="8">
    <source>
        <dbReference type="ARBA" id="ARBA00019357"/>
    </source>
</evidence>
<dbReference type="Pfam" id="PF08245">
    <property type="entry name" value="Mur_ligase_M"/>
    <property type="match status" value="1"/>
</dbReference>
<dbReference type="SUPFAM" id="SSF53623">
    <property type="entry name" value="MurD-like peptide ligases, catalytic domain"/>
    <property type="match status" value="1"/>
</dbReference>
<evidence type="ECO:0000256" key="22">
    <source>
        <dbReference type="PIRNR" id="PIRNR001563"/>
    </source>
</evidence>
<feature type="domain" description="Mur ligase C-terminal" evidence="23">
    <location>
        <begin position="300"/>
        <end position="410"/>
    </location>
</feature>
<evidence type="ECO:0000256" key="9">
    <source>
        <dbReference type="ARBA" id="ARBA00022598"/>
    </source>
</evidence>
<evidence type="ECO:0000256" key="15">
    <source>
        <dbReference type="ARBA" id="ARBA00030048"/>
    </source>
</evidence>
<evidence type="ECO:0000256" key="20">
    <source>
        <dbReference type="ARBA" id="ARBA00049035"/>
    </source>
</evidence>
<dbReference type="GO" id="GO:0005737">
    <property type="term" value="C:cytoplasm"/>
    <property type="evidence" value="ECO:0007669"/>
    <property type="project" value="TreeGrafter"/>
</dbReference>
<gene>
    <name evidence="25" type="ORF">FM111_08015</name>
</gene>
<dbReference type="GO" id="GO:0046656">
    <property type="term" value="P:folic acid biosynthetic process"/>
    <property type="evidence" value="ECO:0007669"/>
    <property type="project" value="UniProtKB-KW"/>
</dbReference>
<keyword evidence="12 22" id="KW-0067">ATP-binding</keyword>
<dbReference type="OrthoDB" id="9809356at2"/>
<dbReference type="GO" id="GO:0005524">
    <property type="term" value="F:ATP binding"/>
    <property type="evidence" value="ECO:0007669"/>
    <property type="project" value="UniProtKB-KW"/>
</dbReference>
<dbReference type="EC" id="6.3.2.17" evidence="7"/>
<dbReference type="EMBL" id="FUIE01000043">
    <property type="protein sequence ID" value="SJM61051.1"/>
    <property type="molecule type" value="Genomic_DNA"/>
</dbReference>
<dbReference type="RefSeq" id="WP_087140459.1">
    <property type="nucleotide sequence ID" value="NZ_FUIE01000043.1"/>
</dbReference>
<evidence type="ECO:0000256" key="19">
    <source>
        <dbReference type="ARBA" id="ARBA00047808"/>
    </source>
</evidence>
<evidence type="ECO:0000259" key="23">
    <source>
        <dbReference type="Pfam" id="PF02875"/>
    </source>
</evidence>
<dbReference type="AlphaFoldDB" id="A0A1R4FYX7"/>
<dbReference type="NCBIfam" id="TIGR01499">
    <property type="entry name" value="folC"/>
    <property type="match status" value="1"/>
</dbReference>
<comment type="function">
    <text evidence="2">Functions in two distinct reactions of the de novo folate biosynthetic pathway. Catalyzes the addition of a glutamate residue to dihydropteroate (7,8-dihydropteroate or H2Pte) to form dihydrofolate (7,8-dihydrofolate monoglutamate or H2Pte-Glu). Also catalyzes successive additions of L-glutamate to tetrahydrofolate or 10-formyltetrahydrofolate or 5,10-methylenetetrahydrofolate, leading to folylpolyglutamate derivatives.</text>
</comment>